<evidence type="ECO:0000313" key="2">
    <source>
        <dbReference type="EMBL" id="GJS88116.1"/>
    </source>
</evidence>
<feature type="region of interest" description="Disordered" evidence="1">
    <location>
        <begin position="1"/>
        <end position="51"/>
    </location>
</feature>
<proteinExistence type="predicted"/>
<dbReference type="Proteomes" id="UP001151760">
    <property type="component" value="Unassembled WGS sequence"/>
</dbReference>
<sequence length="108" mass="13106">MTEEWKKRKKKRDPSKLKFKHQRHQKELHRSLSDIRGSEKEMQAQKDAKQQKDKLNLMALLAKDRYDAREERLQESTRQLNLIIIQQEKMQIRFLAEKDQQNKGAYTI</sequence>
<feature type="compositionally biased region" description="Basic residues" evidence="1">
    <location>
        <begin position="7"/>
        <end position="27"/>
    </location>
</feature>
<protein>
    <recommendedName>
        <fullName evidence="4">No apical meristem-associated C-terminal domain-containing protein</fullName>
    </recommendedName>
</protein>
<accession>A0ABQ4ZEF0</accession>
<name>A0ABQ4ZEF0_9ASTR</name>
<comment type="caution">
    <text evidence="2">The sequence shown here is derived from an EMBL/GenBank/DDBJ whole genome shotgun (WGS) entry which is preliminary data.</text>
</comment>
<feature type="compositionally biased region" description="Basic and acidic residues" evidence="1">
    <location>
        <begin position="28"/>
        <end position="51"/>
    </location>
</feature>
<organism evidence="2 3">
    <name type="scientific">Tanacetum coccineum</name>
    <dbReference type="NCBI Taxonomy" id="301880"/>
    <lineage>
        <taxon>Eukaryota</taxon>
        <taxon>Viridiplantae</taxon>
        <taxon>Streptophyta</taxon>
        <taxon>Embryophyta</taxon>
        <taxon>Tracheophyta</taxon>
        <taxon>Spermatophyta</taxon>
        <taxon>Magnoliopsida</taxon>
        <taxon>eudicotyledons</taxon>
        <taxon>Gunneridae</taxon>
        <taxon>Pentapetalae</taxon>
        <taxon>asterids</taxon>
        <taxon>campanulids</taxon>
        <taxon>Asterales</taxon>
        <taxon>Asteraceae</taxon>
        <taxon>Asteroideae</taxon>
        <taxon>Anthemideae</taxon>
        <taxon>Anthemidinae</taxon>
        <taxon>Tanacetum</taxon>
    </lineage>
</organism>
<gene>
    <name evidence="2" type="ORF">Tco_0770752</name>
</gene>
<evidence type="ECO:0008006" key="4">
    <source>
        <dbReference type="Google" id="ProtNLM"/>
    </source>
</evidence>
<keyword evidence="3" id="KW-1185">Reference proteome</keyword>
<reference evidence="2" key="2">
    <citation type="submission" date="2022-01" db="EMBL/GenBank/DDBJ databases">
        <authorList>
            <person name="Yamashiro T."/>
            <person name="Shiraishi A."/>
            <person name="Satake H."/>
            <person name="Nakayama K."/>
        </authorList>
    </citation>
    <scope>NUCLEOTIDE SEQUENCE</scope>
</reference>
<evidence type="ECO:0000313" key="3">
    <source>
        <dbReference type="Proteomes" id="UP001151760"/>
    </source>
</evidence>
<reference evidence="2" key="1">
    <citation type="journal article" date="2022" name="Int. J. Mol. Sci.">
        <title>Draft Genome of Tanacetum Coccineum: Genomic Comparison of Closely Related Tanacetum-Family Plants.</title>
        <authorList>
            <person name="Yamashiro T."/>
            <person name="Shiraishi A."/>
            <person name="Nakayama K."/>
            <person name="Satake H."/>
        </authorList>
    </citation>
    <scope>NUCLEOTIDE SEQUENCE</scope>
</reference>
<dbReference type="EMBL" id="BQNB010011250">
    <property type="protein sequence ID" value="GJS88116.1"/>
    <property type="molecule type" value="Genomic_DNA"/>
</dbReference>
<evidence type="ECO:0000256" key="1">
    <source>
        <dbReference type="SAM" id="MobiDB-lite"/>
    </source>
</evidence>